<evidence type="ECO:0000256" key="5">
    <source>
        <dbReference type="ARBA" id="ARBA00022989"/>
    </source>
</evidence>
<sequence>MRPRRLLARYAAGLASAYLLTVAEVIAIVLALSGGSAATAENIVTAAVLICIGTATTAVGAVLIVAPTLRWLSTGRAPTEPERQTALKTLQRQSAITVAPWVLTAAVLIPLNLDAGTEVQVVIASAILFGAVATVATGFLFTLRTLRPILASVSPDPELRGLKAPGVRARLVLMWTVCTALPGLAIALLLIMRSRGWIITQSTSIDLALLVLALVAVVLGLRAMILVSMSISDPVGEVVDAMAEVERGRIDHTVDVYEWSEIGRLQRGFNAMVAGLRERDRLRDLFGRHVGEEVARRALDDTDSHSGDERDVTVLFVDLVESTRLAASREPHEVAEVLNDFFRIVVAEVDSHHGLINKFQGDAALAVFGAPLRIDDPATTGLATARALRQQLRRLPVDFGIGVSAGPVFAGNIGAENRYEYTVVGDAVNEAARLADLAKEYDGRVLCSGAVFQRASRDEQRHWTTQAYEVLLRGRASPTQLWAPTPR</sequence>
<evidence type="ECO:0000256" key="3">
    <source>
        <dbReference type="ARBA" id="ARBA00022475"/>
    </source>
</evidence>
<dbReference type="GO" id="GO:0006171">
    <property type="term" value="P:cAMP biosynthetic process"/>
    <property type="evidence" value="ECO:0007669"/>
    <property type="project" value="TreeGrafter"/>
</dbReference>
<dbReference type="SUPFAM" id="SSF158472">
    <property type="entry name" value="HAMP domain-like"/>
    <property type="match status" value="1"/>
</dbReference>
<dbReference type="PANTHER" id="PTHR43081">
    <property type="entry name" value="ADENYLATE CYCLASE, TERMINAL-DIFFERENTIATION SPECIFIC-RELATED"/>
    <property type="match status" value="1"/>
</dbReference>
<organism evidence="10 11">
    <name type="scientific">Mycolicibacterium elephantis</name>
    <dbReference type="NCBI Taxonomy" id="81858"/>
    <lineage>
        <taxon>Bacteria</taxon>
        <taxon>Bacillati</taxon>
        <taxon>Actinomycetota</taxon>
        <taxon>Actinomycetes</taxon>
        <taxon>Mycobacteriales</taxon>
        <taxon>Mycobacteriaceae</taxon>
        <taxon>Mycolicibacterium</taxon>
    </lineage>
</organism>
<dbReference type="Gene3D" id="3.30.70.1230">
    <property type="entry name" value="Nucleotide cyclase"/>
    <property type="match status" value="1"/>
</dbReference>
<feature type="transmembrane region" description="Helical" evidence="7">
    <location>
        <begin position="198"/>
        <end position="221"/>
    </location>
</feature>
<dbReference type="GO" id="GO:0035556">
    <property type="term" value="P:intracellular signal transduction"/>
    <property type="evidence" value="ECO:0007669"/>
    <property type="project" value="InterPro"/>
</dbReference>
<evidence type="ECO:0000259" key="8">
    <source>
        <dbReference type="PROSITE" id="PS50125"/>
    </source>
</evidence>
<dbReference type="PROSITE" id="PS50125">
    <property type="entry name" value="GUANYLATE_CYCLASE_2"/>
    <property type="match status" value="1"/>
</dbReference>
<feature type="transmembrane region" description="Helical" evidence="7">
    <location>
        <begin position="119"/>
        <end position="143"/>
    </location>
</feature>
<evidence type="ECO:0000259" key="9">
    <source>
        <dbReference type="PROSITE" id="PS50885"/>
    </source>
</evidence>
<protein>
    <submittedName>
        <fullName evidence="10">Adenylate/guanylate cyclase domain-containing protein</fullName>
    </submittedName>
</protein>
<feature type="transmembrane region" description="Helical" evidence="7">
    <location>
        <begin position="43"/>
        <end position="72"/>
    </location>
</feature>
<dbReference type="InterPro" id="IPR029787">
    <property type="entry name" value="Nucleotide_cyclase"/>
</dbReference>
<evidence type="ECO:0000256" key="6">
    <source>
        <dbReference type="ARBA" id="ARBA00023136"/>
    </source>
</evidence>
<feature type="transmembrane region" description="Helical" evidence="7">
    <location>
        <begin position="172"/>
        <end position="192"/>
    </location>
</feature>
<dbReference type="Pfam" id="PF00672">
    <property type="entry name" value="HAMP"/>
    <property type="match status" value="1"/>
</dbReference>
<keyword evidence="6 7" id="KW-0472">Membrane</keyword>
<dbReference type="PANTHER" id="PTHR43081:SF17">
    <property type="entry name" value="BLL5647 PROTEIN"/>
    <property type="match status" value="1"/>
</dbReference>
<evidence type="ECO:0000256" key="1">
    <source>
        <dbReference type="ARBA" id="ARBA00004651"/>
    </source>
</evidence>
<dbReference type="SMART" id="SM00304">
    <property type="entry name" value="HAMP"/>
    <property type="match status" value="1"/>
</dbReference>
<dbReference type="InterPro" id="IPR050697">
    <property type="entry name" value="Adenylyl/Guanylyl_Cyclase_3/4"/>
</dbReference>
<feature type="transmembrane region" description="Helical" evidence="7">
    <location>
        <begin position="93"/>
        <end position="113"/>
    </location>
</feature>
<dbReference type="GO" id="GO:0005886">
    <property type="term" value="C:plasma membrane"/>
    <property type="evidence" value="ECO:0007669"/>
    <property type="project" value="UniProtKB-SubCell"/>
</dbReference>
<dbReference type="GO" id="GO:0004016">
    <property type="term" value="F:adenylate cyclase activity"/>
    <property type="evidence" value="ECO:0007669"/>
    <property type="project" value="UniProtKB-ARBA"/>
</dbReference>
<dbReference type="AlphaFoldDB" id="A0A1X0D520"/>
<evidence type="ECO:0000256" key="7">
    <source>
        <dbReference type="SAM" id="Phobius"/>
    </source>
</evidence>
<keyword evidence="4 7" id="KW-0812">Transmembrane</keyword>
<evidence type="ECO:0000256" key="4">
    <source>
        <dbReference type="ARBA" id="ARBA00022692"/>
    </source>
</evidence>
<feature type="domain" description="Guanylate cyclase" evidence="8">
    <location>
        <begin position="313"/>
        <end position="435"/>
    </location>
</feature>
<dbReference type="EMBL" id="MVHP01000005">
    <property type="protein sequence ID" value="ORA67487.1"/>
    <property type="molecule type" value="Genomic_DNA"/>
</dbReference>
<dbReference type="Proteomes" id="UP000192772">
    <property type="component" value="Unassembled WGS sequence"/>
</dbReference>
<dbReference type="Pfam" id="PF00211">
    <property type="entry name" value="Guanylate_cyc"/>
    <property type="match status" value="1"/>
</dbReference>
<dbReference type="STRING" id="81858.BST23_06600"/>
<dbReference type="SMART" id="SM00044">
    <property type="entry name" value="CYCc"/>
    <property type="match status" value="1"/>
</dbReference>
<keyword evidence="3" id="KW-1003">Cell membrane</keyword>
<proteinExistence type="inferred from homology"/>
<dbReference type="InterPro" id="IPR001054">
    <property type="entry name" value="A/G_cyclase"/>
</dbReference>
<reference evidence="10 11" key="1">
    <citation type="submission" date="2017-02" db="EMBL/GenBank/DDBJ databases">
        <title>The new phylogeny of genus Mycobacterium.</title>
        <authorList>
            <person name="Tortoli E."/>
            <person name="Trovato A."/>
            <person name="Cirillo D.M."/>
        </authorList>
    </citation>
    <scope>NUCLEOTIDE SEQUENCE [LARGE SCALE GENOMIC DNA]</scope>
    <source>
        <strain evidence="10 11">FI-09383</strain>
    </source>
</reference>
<feature type="domain" description="HAMP" evidence="9">
    <location>
        <begin position="229"/>
        <end position="281"/>
    </location>
</feature>
<dbReference type="Gene3D" id="6.10.340.10">
    <property type="match status" value="1"/>
</dbReference>
<accession>A0A1X0D520</accession>
<dbReference type="CDD" id="cd06225">
    <property type="entry name" value="HAMP"/>
    <property type="match status" value="1"/>
</dbReference>
<dbReference type="RefSeq" id="WP_083042629.1">
    <property type="nucleotide sequence ID" value="NZ_MVHP01000005.1"/>
</dbReference>
<name>A0A1X0D520_9MYCO</name>
<comment type="caution">
    <text evidence="10">The sequence shown here is derived from an EMBL/GenBank/DDBJ whole genome shotgun (WGS) entry which is preliminary data.</text>
</comment>
<dbReference type="SUPFAM" id="SSF55073">
    <property type="entry name" value="Nucleotide cyclase"/>
    <property type="match status" value="1"/>
</dbReference>
<comment type="similarity">
    <text evidence="2">Belongs to the adenylyl cyclase class-3 family.</text>
</comment>
<gene>
    <name evidence="10" type="ORF">BST23_06600</name>
</gene>
<dbReference type="OrthoDB" id="368920at2"/>
<dbReference type="InterPro" id="IPR003660">
    <property type="entry name" value="HAMP_dom"/>
</dbReference>
<keyword evidence="5 7" id="KW-1133">Transmembrane helix</keyword>
<comment type="subcellular location">
    <subcellularLocation>
        <location evidence="1">Cell membrane</location>
        <topology evidence="1">Multi-pass membrane protein</topology>
    </subcellularLocation>
</comment>
<evidence type="ECO:0000256" key="2">
    <source>
        <dbReference type="ARBA" id="ARBA00005381"/>
    </source>
</evidence>
<evidence type="ECO:0000313" key="10">
    <source>
        <dbReference type="EMBL" id="ORA67487.1"/>
    </source>
</evidence>
<dbReference type="PROSITE" id="PS50885">
    <property type="entry name" value="HAMP"/>
    <property type="match status" value="1"/>
</dbReference>
<dbReference type="CDD" id="cd07302">
    <property type="entry name" value="CHD"/>
    <property type="match status" value="1"/>
</dbReference>
<evidence type="ECO:0000313" key="11">
    <source>
        <dbReference type="Proteomes" id="UP000192772"/>
    </source>
</evidence>